<feature type="domain" description="Aminoglycoside phosphotransferase" evidence="1">
    <location>
        <begin position="17"/>
        <end position="234"/>
    </location>
</feature>
<proteinExistence type="predicted"/>
<dbReference type="Proteomes" id="UP000214688">
    <property type="component" value="Chromosome"/>
</dbReference>
<gene>
    <name evidence="2" type="ORF">CIG75_13755</name>
</gene>
<dbReference type="KEGG" id="tab:CIG75_13755"/>
<dbReference type="Pfam" id="PF01636">
    <property type="entry name" value="APH"/>
    <property type="match status" value="1"/>
</dbReference>
<organism evidence="2 3">
    <name type="scientific">Tumebacillus algifaecis</name>
    <dbReference type="NCBI Taxonomy" id="1214604"/>
    <lineage>
        <taxon>Bacteria</taxon>
        <taxon>Bacillati</taxon>
        <taxon>Bacillota</taxon>
        <taxon>Bacilli</taxon>
        <taxon>Bacillales</taxon>
        <taxon>Alicyclobacillaceae</taxon>
        <taxon>Tumebacillus</taxon>
    </lineage>
</organism>
<dbReference type="RefSeq" id="WP_094237158.1">
    <property type="nucleotide sequence ID" value="NZ_CP022657.1"/>
</dbReference>
<dbReference type="InterPro" id="IPR051678">
    <property type="entry name" value="AGP_Transferase"/>
</dbReference>
<dbReference type="SUPFAM" id="SSF56112">
    <property type="entry name" value="Protein kinase-like (PK-like)"/>
    <property type="match status" value="1"/>
</dbReference>
<name>A0A223D2L2_9BACL</name>
<evidence type="ECO:0000259" key="1">
    <source>
        <dbReference type="Pfam" id="PF01636"/>
    </source>
</evidence>
<dbReference type="OrthoDB" id="3806873at2"/>
<protein>
    <recommendedName>
        <fullName evidence="1">Aminoglycoside phosphotransferase domain-containing protein</fullName>
    </recommendedName>
</protein>
<evidence type="ECO:0000313" key="2">
    <source>
        <dbReference type="EMBL" id="ASS75919.1"/>
    </source>
</evidence>
<evidence type="ECO:0000313" key="3">
    <source>
        <dbReference type="Proteomes" id="UP000214688"/>
    </source>
</evidence>
<dbReference type="InterPro" id="IPR002575">
    <property type="entry name" value="Aminoglycoside_PTrfase"/>
</dbReference>
<keyword evidence="3" id="KW-1185">Reference proteome</keyword>
<dbReference type="Gene3D" id="3.30.200.20">
    <property type="entry name" value="Phosphorylase Kinase, domain 1"/>
    <property type="match status" value="1"/>
</dbReference>
<dbReference type="PANTHER" id="PTHR21310:SF15">
    <property type="entry name" value="AMINOGLYCOSIDE PHOSPHOTRANSFERASE DOMAIN-CONTAINING PROTEIN"/>
    <property type="match status" value="1"/>
</dbReference>
<reference evidence="2 3" key="1">
    <citation type="journal article" date="2015" name="Int. J. Syst. Evol. Microbiol.">
        <title>Tumebacillus algifaecis sp. nov., isolated from decomposing algal scum.</title>
        <authorList>
            <person name="Wu Y.F."/>
            <person name="Zhang B."/>
            <person name="Xing P."/>
            <person name="Wu Q.L."/>
            <person name="Liu S.J."/>
        </authorList>
    </citation>
    <scope>NUCLEOTIDE SEQUENCE [LARGE SCALE GENOMIC DNA]</scope>
    <source>
        <strain evidence="2 3">THMBR28</strain>
    </source>
</reference>
<dbReference type="InterPro" id="IPR011009">
    <property type="entry name" value="Kinase-like_dom_sf"/>
</dbReference>
<sequence>MIESVFRTYPHLRTEAVRPVHHGWANQVWIIGERLVFRFPRHAESRRELMQEMQVLPSLAKSLPVPVPQFLYRSEPDAEVMYVGYEQIPGEPLTKAVFSLLSAPEKFEMAETLGRFLTLLHSHLPEVELPIFAKADWATFFDQIEASVFPVLTPHERASTSAMFSAFLQDPANFMYTPRLLHGDLSCDHLLAQSGKLSGVIDFGDLRIGDPAYDFVGFYVEYGADFTQQVLKHYLLPQDDQFWSRVSGFYTQRLPLHSILYGVETGSELHVQAGLHQFRKGLGN</sequence>
<accession>A0A223D2L2</accession>
<dbReference type="PANTHER" id="PTHR21310">
    <property type="entry name" value="AMINOGLYCOSIDE PHOSPHOTRANSFERASE-RELATED-RELATED"/>
    <property type="match status" value="1"/>
</dbReference>
<dbReference type="Gene3D" id="3.90.1200.10">
    <property type="match status" value="1"/>
</dbReference>
<dbReference type="EMBL" id="CP022657">
    <property type="protein sequence ID" value="ASS75919.1"/>
    <property type="molecule type" value="Genomic_DNA"/>
</dbReference>
<dbReference type="AlphaFoldDB" id="A0A223D2L2"/>